<name>A0A921NY14_9GAMM</name>
<dbReference type="GO" id="GO:0009425">
    <property type="term" value="C:bacterial-type flagellum basal body"/>
    <property type="evidence" value="ECO:0007669"/>
    <property type="project" value="UniProtKB-SubCell"/>
</dbReference>
<evidence type="ECO:0000256" key="5">
    <source>
        <dbReference type="ARBA" id="ARBA00022475"/>
    </source>
</evidence>
<comment type="function">
    <text evidence="10">FliG is one of three proteins (FliG, FliN, FliM) that forms the rotor-mounted switch complex (C ring), located at the base of the basal body. This complex interacts with the CheY and CheZ chemotaxis proteins, in addition to contacting components of the motor that determine the direction of flagellar rotation.</text>
</comment>
<feature type="domain" description="Flagellar motor switch protein FliG middle" evidence="12">
    <location>
        <begin position="133"/>
        <end position="207"/>
    </location>
</feature>
<accession>A0A921NY14</accession>
<proteinExistence type="inferred from homology"/>
<dbReference type="EMBL" id="PDWK01000099">
    <property type="protein sequence ID" value="KAF1684879.1"/>
    <property type="molecule type" value="Genomic_DNA"/>
</dbReference>
<evidence type="ECO:0000259" key="12">
    <source>
        <dbReference type="Pfam" id="PF14841"/>
    </source>
</evidence>
<dbReference type="PRINTS" id="PR00954">
    <property type="entry name" value="FLGMOTORFLIG"/>
</dbReference>
<dbReference type="SUPFAM" id="SSF48029">
    <property type="entry name" value="FliG"/>
    <property type="match status" value="2"/>
</dbReference>
<evidence type="ECO:0000256" key="9">
    <source>
        <dbReference type="ARBA" id="ARBA00023143"/>
    </source>
</evidence>
<evidence type="ECO:0000256" key="1">
    <source>
        <dbReference type="ARBA" id="ARBA00004117"/>
    </source>
</evidence>
<dbReference type="Pfam" id="PF14842">
    <property type="entry name" value="FliG_N"/>
    <property type="match status" value="1"/>
</dbReference>
<keyword evidence="9" id="KW-0975">Bacterial flagellum</keyword>
<evidence type="ECO:0000256" key="3">
    <source>
        <dbReference type="ARBA" id="ARBA00010299"/>
    </source>
</evidence>
<dbReference type="AlphaFoldDB" id="A0A921NY14"/>
<evidence type="ECO:0000259" key="13">
    <source>
        <dbReference type="Pfam" id="PF14842"/>
    </source>
</evidence>
<gene>
    <name evidence="14" type="primary">fliG</name>
    <name evidence="14" type="ORF">CR938_13370</name>
</gene>
<evidence type="ECO:0000256" key="10">
    <source>
        <dbReference type="ARBA" id="ARBA00025598"/>
    </source>
</evidence>
<dbReference type="Pfam" id="PF01706">
    <property type="entry name" value="FliG_C"/>
    <property type="match status" value="1"/>
</dbReference>
<comment type="subcellular location">
    <subcellularLocation>
        <location evidence="1">Bacterial flagellum basal body</location>
    </subcellularLocation>
    <subcellularLocation>
        <location evidence="2">Cell inner membrane</location>
        <topology evidence="2">Peripheral membrane protein</topology>
        <orientation evidence="2">Cytoplasmic side</orientation>
    </subcellularLocation>
</comment>
<keyword evidence="15" id="KW-1185">Reference proteome</keyword>
<keyword evidence="14" id="KW-0969">Cilium</keyword>
<dbReference type="Gene3D" id="1.10.220.30">
    <property type="match status" value="3"/>
</dbReference>
<keyword evidence="7" id="KW-0283">Flagellar rotation</keyword>
<feature type="domain" description="Flagellar motor switch protein FliG N-terminal" evidence="13">
    <location>
        <begin position="23"/>
        <end position="117"/>
    </location>
</feature>
<comment type="caution">
    <text evidence="14">The sequence shown here is derived from an EMBL/GenBank/DDBJ whole genome shotgun (WGS) entry which is preliminary data.</text>
</comment>
<organism evidence="14 15">
    <name type="scientific">Pseudoxanthomonas taiwanensis</name>
    <dbReference type="NCBI Taxonomy" id="176598"/>
    <lineage>
        <taxon>Bacteria</taxon>
        <taxon>Pseudomonadati</taxon>
        <taxon>Pseudomonadota</taxon>
        <taxon>Gammaproteobacteria</taxon>
        <taxon>Lysobacterales</taxon>
        <taxon>Lysobacteraceae</taxon>
        <taxon>Pseudoxanthomonas</taxon>
    </lineage>
</organism>
<evidence type="ECO:0000256" key="2">
    <source>
        <dbReference type="ARBA" id="ARBA00004515"/>
    </source>
</evidence>
<evidence type="ECO:0000313" key="14">
    <source>
        <dbReference type="EMBL" id="KAF1684879.1"/>
    </source>
</evidence>
<dbReference type="OrthoDB" id="9780302at2"/>
<dbReference type="GO" id="GO:0071973">
    <property type="term" value="P:bacterial-type flagellum-dependent cell motility"/>
    <property type="evidence" value="ECO:0007669"/>
    <property type="project" value="InterPro"/>
</dbReference>
<dbReference type="PANTHER" id="PTHR30534:SF0">
    <property type="entry name" value="FLAGELLAR MOTOR SWITCH PROTEIN FLIG"/>
    <property type="match status" value="1"/>
</dbReference>
<dbReference type="InterPro" id="IPR028263">
    <property type="entry name" value="FliG_N"/>
</dbReference>
<dbReference type="InterPro" id="IPR011002">
    <property type="entry name" value="FliG_a-hlx"/>
</dbReference>
<dbReference type="InterPro" id="IPR023087">
    <property type="entry name" value="Flg_Motor_Flig_C"/>
</dbReference>
<evidence type="ECO:0000313" key="15">
    <source>
        <dbReference type="Proteomes" id="UP000717981"/>
    </source>
</evidence>
<dbReference type="PANTHER" id="PTHR30534">
    <property type="entry name" value="FLAGELLAR MOTOR SWITCH PROTEIN FLIG"/>
    <property type="match status" value="1"/>
</dbReference>
<evidence type="ECO:0000256" key="6">
    <source>
        <dbReference type="ARBA" id="ARBA00022500"/>
    </source>
</evidence>
<evidence type="ECO:0000256" key="4">
    <source>
        <dbReference type="ARBA" id="ARBA00021870"/>
    </source>
</evidence>
<evidence type="ECO:0000256" key="8">
    <source>
        <dbReference type="ARBA" id="ARBA00023136"/>
    </source>
</evidence>
<dbReference type="GO" id="GO:0003774">
    <property type="term" value="F:cytoskeletal motor activity"/>
    <property type="evidence" value="ECO:0007669"/>
    <property type="project" value="InterPro"/>
</dbReference>
<dbReference type="GO" id="GO:0006935">
    <property type="term" value="P:chemotaxis"/>
    <property type="evidence" value="ECO:0007669"/>
    <property type="project" value="UniProtKB-KW"/>
</dbReference>
<dbReference type="InterPro" id="IPR032779">
    <property type="entry name" value="FliG_M"/>
</dbReference>
<keyword evidence="8" id="KW-0472">Membrane</keyword>
<keyword evidence="14" id="KW-0282">Flagellum</keyword>
<evidence type="ECO:0000259" key="11">
    <source>
        <dbReference type="Pfam" id="PF01706"/>
    </source>
</evidence>
<dbReference type="Pfam" id="PF14841">
    <property type="entry name" value="FliG_M"/>
    <property type="match status" value="1"/>
</dbReference>
<keyword evidence="14" id="KW-0966">Cell projection</keyword>
<protein>
    <recommendedName>
        <fullName evidence="4">Flagellar motor switch protein FliG</fullName>
    </recommendedName>
</protein>
<dbReference type="RefSeq" id="WP_162125472.1">
    <property type="nucleotide sequence ID" value="NZ_PDWK01000099.1"/>
</dbReference>
<feature type="domain" description="Flagellar motor switch protein FliG C-terminal" evidence="11">
    <location>
        <begin position="235"/>
        <end position="340"/>
    </location>
</feature>
<dbReference type="InterPro" id="IPR000090">
    <property type="entry name" value="Flg_Motor_Flig"/>
</dbReference>
<evidence type="ECO:0000256" key="7">
    <source>
        <dbReference type="ARBA" id="ARBA00022779"/>
    </source>
</evidence>
<dbReference type="GO" id="GO:0005886">
    <property type="term" value="C:plasma membrane"/>
    <property type="evidence" value="ECO:0007669"/>
    <property type="project" value="UniProtKB-SubCell"/>
</dbReference>
<keyword evidence="5" id="KW-1003">Cell membrane</keyword>
<dbReference type="Proteomes" id="UP000717981">
    <property type="component" value="Unassembled WGS sequence"/>
</dbReference>
<sequence length="349" mass="38757">MDNPAETAPPAGSELVQARRPEISPLERAAITLLSMGEEAAAAVMRCLSREELLEVTRVMSGINGIKVDAVQETLQMFFDAYREQSGVHGASRSYLQRSLDLALGSAVANSVLNAIYGDGIGPKMARLQWAQPQWLADRLAREHVRMQAIFLALIKPEQASQVIAALPEAQRQRVMLQIARLKEIDHELLKDLEAVVDSCLENLGNQGAAVEGPRQAAEIINRLPVNRAELIEVLREHDPDATAQIEDRVYSIDLLAYQSDETLAAIVGAVPFERWAVALKGTDPSLREALVRQLPRRQVQAFEDLCRRTGPMPMSRIDQARREIMEQVRDMAEAGEIQLQLFAEEVVE</sequence>
<comment type="similarity">
    <text evidence="3">Belongs to the FliG family.</text>
</comment>
<reference evidence="14" key="1">
    <citation type="submission" date="2017-10" db="EMBL/GenBank/DDBJ databases">
        <title>Whole genome sequencing of members of genus Pseudoxanthomonas.</title>
        <authorList>
            <person name="Kumar S."/>
            <person name="Bansal K."/>
            <person name="Kaur A."/>
            <person name="Patil P."/>
            <person name="Sharma S."/>
            <person name="Patil P.B."/>
        </authorList>
    </citation>
    <scope>NUCLEOTIDE SEQUENCE</scope>
    <source>
        <strain evidence="14">DSM 22914</strain>
    </source>
</reference>
<keyword evidence="6" id="KW-0145">Chemotaxis</keyword>